<dbReference type="PANTHER" id="PTHR21024:SF0">
    <property type="entry name" value="ELECTRON TRANSFER FLAVOPROTEIN REGULATORY FACTOR 1"/>
    <property type="match status" value="1"/>
</dbReference>
<protein>
    <submittedName>
        <fullName evidence="1">Uncharacterized protein</fullName>
    </submittedName>
</protein>
<gene>
    <name evidence="1" type="ORF">CAAN4_D10264</name>
</gene>
<keyword evidence="2" id="KW-1185">Reference proteome</keyword>
<accession>A0ABP0EBP9</accession>
<reference evidence="1 2" key="1">
    <citation type="submission" date="2024-01" db="EMBL/GenBank/DDBJ databases">
        <authorList>
            <consortium name="Genoscope - CEA"/>
            <person name="William W."/>
        </authorList>
    </citation>
    <scope>NUCLEOTIDE SEQUENCE [LARGE SCALE GENOMIC DNA]</scope>
    <source>
        <strain evidence="1 2">29B2s-10</strain>
    </source>
</reference>
<organism evidence="1 2">
    <name type="scientific">[Candida] anglica</name>
    <dbReference type="NCBI Taxonomy" id="148631"/>
    <lineage>
        <taxon>Eukaryota</taxon>
        <taxon>Fungi</taxon>
        <taxon>Dikarya</taxon>
        <taxon>Ascomycota</taxon>
        <taxon>Saccharomycotina</taxon>
        <taxon>Pichiomycetes</taxon>
        <taxon>Debaryomycetaceae</taxon>
        <taxon>Kurtzmaniella</taxon>
    </lineage>
</organism>
<dbReference type="PANTHER" id="PTHR21024">
    <property type="entry name" value="GROWTH HORMONE-INDUCIBLE SOLUBLE PROTEIN-RELATED"/>
    <property type="match status" value="1"/>
</dbReference>
<name>A0ABP0EBP9_9ASCO</name>
<dbReference type="Proteomes" id="UP001497600">
    <property type="component" value="Chromosome D"/>
</dbReference>
<dbReference type="InterPro" id="IPR052000">
    <property type="entry name" value="ETFRF1"/>
</dbReference>
<dbReference type="EMBL" id="OZ004256">
    <property type="protein sequence ID" value="CAK7904625.1"/>
    <property type="molecule type" value="Genomic_DNA"/>
</dbReference>
<evidence type="ECO:0000313" key="1">
    <source>
        <dbReference type="EMBL" id="CAK7904625.1"/>
    </source>
</evidence>
<dbReference type="Pfam" id="PF13233">
    <property type="entry name" value="Complex1_LYR_2"/>
    <property type="match status" value="1"/>
</dbReference>
<sequence length="79" mass="9549">MNSHVRQLYKTLLYMGKEYPEKSGGYAKFRKVLKKNFQSTPISNPQELKEALNKGKFVEKELEALYFLSRYRDMKRKYY</sequence>
<evidence type="ECO:0000313" key="2">
    <source>
        <dbReference type="Proteomes" id="UP001497600"/>
    </source>
</evidence>
<proteinExistence type="predicted"/>